<gene>
    <name evidence="10" type="ORF">PPERSA_00879</name>
</gene>
<comment type="caution">
    <text evidence="10">The sequence shown here is derived from an EMBL/GenBank/DDBJ whole genome shotgun (WGS) entry which is preliminary data.</text>
</comment>
<dbReference type="FunCoup" id="A0A0V0QEN6">
    <property type="interactions" value="41"/>
</dbReference>
<dbReference type="PANTHER" id="PTHR11635:SF152">
    <property type="entry name" value="CAMP-DEPENDENT PROTEIN KINASE TYPE I REGULATORY SUBUNIT-RELATED"/>
    <property type="match status" value="1"/>
</dbReference>
<dbReference type="InParanoid" id="A0A0V0QEN6"/>
<reference evidence="10 11" key="1">
    <citation type="journal article" date="2015" name="Sci. Rep.">
        <title>Genome of the facultative scuticociliatosis pathogen Pseudocohnilembus persalinus provides insight into its virulence through horizontal gene transfer.</title>
        <authorList>
            <person name="Xiong J."/>
            <person name="Wang G."/>
            <person name="Cheng J."/>
            <person name="Tian M."/>
            <person name="Pan X."/>
            <person name="Warren A."/>
            <person name="Jiang C."/>
            <person name="Yuan D."/>
            <person name="Miao W."/>
        </authorList>
    </citation>
    <scope>NUCLEOTIDE SEQUENCE [LARGE SCALE GENOMIC DNA]</scope>
    <source>
        <strain evidence="10">36N120E</strain>
    </source>
</reference>
<dbReference type="InterPro" id="IPR018490">
    <property type="entry name" value="cNMP-bd_dom_sf"/>
</dbReference>
<dbReference type="EMBL" id="LDAU01000183">
    <property type="protein sequence ID" value="KRX00652.1"/>
    <property type="molecule type" value="Genomic_DNA"/>
</dbReference>
<dbReference type="Gene3D" id="2.60.120.10">
    <property type="entry name" value="Jelly Rolls"/>
    <property type="match status" value="2"/>
</dbReference>
<name>A0A0V0QEN6_PSEPJ</name>
<dbReference type="PROSITE" id="PS00889">
    <property type="entry name" value="CNMP_BINDING_2"/>
    <property type="match status" value="2"/>
</dbReference>
<evidence type="ECO:0000313" key="10">
    <source>
        <dbReference type="EMBL" id="KRX00652.1"/>
    </source>
</evidence>
<evidence type="ECO:0000256" key="3">
    <source>
        <dbReference type="ARBA" id="ARBA00022553"/>
    </source>
</evidence>
<sequence>MSQPDPEAKAYLNKKVNPILEQLVVDLVMQRPEHVAQYMINWLKDKGTQLENNLNDGNANYQVESEDDDSSDDGEDLMDIKQLQVLKAGKQMRTSVSSEVYGKFNKKEEFVPKVIPKSESQRQRIRERLSQAFMFSALDQNEQKIVVDSMTEKQIKAQQAIITQGEDGDNLYVVDSGELDCFKKFKPNGENTYLKTYREGEAFGELALLYNAPRAATIIAKTNCTLFSLDRETFNHIVKDAASRKREKFESFLSKVDILENMEPYERLQIADAIRVKKYNPGDYIVKEGDVGETFFILEKGQAKAVKSFESGKEPQTVYNYKPGEYFGEIALLKNSLRAASVIAVTECECVYLDRQSFARLLGPLDEILKRNFAKYEKYVG</sequence>
<dbReference type="InterPro" id="IPR014710">
    <property type="entry name" value="RmlC-like_jellyroll"/>
</dbReference>
<feature type="domain" description="Cyclic nucleotide-binding" evidence="9">
    <location>
        <begin position="134"/>
        <end position="255"/>
    </location>
</feature>
<dbReference type="InterPro" id="IPR050503">
    <property type="entry name" value="cAMP-dep_PK_reg_su-like"/>
</dbReference>
<proteinExistence type="inferred from homology"/>
<dbReference type="GO" id="GO:0034236">
    <property type="term" value="F:protein kinase A catalytic subunit binding"/>
    <property type="evidence" value="ECO:0007669"/>
    <property type="project" value="TreeGrafter"/>
</dbReference>
<evidence type="ECO:0000256" key="4">
    <source>
        <dbReference type="ARBA" id="ARBA00022566"/>
    </source>
</evidence>
<evidence type="ECO:0000256" key="1">
    <source>
        <dbReference type="ARBA" id="ARBA00005753"/>
    </source>
</evidence>
<dbReference type="PROSITE" id="PS50042">
    <property type="entry name" value="CNMP_BINDING_3"/>
    <property type="match status" value="2"/>
</dbReference>
<keyword evidence="5" id="KW-0677">Repeat</keyword>
<organism evidence="10 11">
    <name type="scientific">Pseudocohnilembus persalinus</name>
    <name type="common">Ciliate</name>
    <dbReference type="NCBI Taxonomy" id="266149"/>
    <lineage>
        <taxon>Eukaryota</taxon>
        <taxon>Sar</taxon>
        <taxon>Alveolata</taxon>
        <taxon>Ciliophora</taxon>
        <taxon>Intramacronucleata</taxon>
        <taxon>Oligohymenophorea</taxon>
        <taxon>Scuticociliatia</taxon>
        <taxon>Philasterida</taxon>
        <taxon>Pseudocohnilembidae</taxon>
        <taxon>Pseudocohnilembus</taxon>
    </lineage>
</organism>
<dbReference type="PROSITE" id="PS00888">
    <property type="entry name" value="CNMP_BINDING_1"/>
    <property type="match status" value="2"/>
</dbReference>
<comment type="similarity">
    <text evidence="1">Belongs to the cAMP-dependent kinase regulatory chain family.</text>
</comment>
<feature type="binding site" evidence="8">
    <location>
        <position position="205"/>
    </location>
    <ligand>
        <name>3',5'-cyclic AMP</name>
        <dbReference type="ChEBI" id="CHEBI:58165"/>
        <label>1</label>
    </ligand>
</feature>
<keyword evidence="6 8" id="KW-0547">Nucleotide-binding</keyword>
<feature type="binding site" evidence="8">
    <location>
        <position position="329"/>
    </location>
    <ligand>
        <name>3',5'-cyclic AMP</name>
        <dbReference type="ChEBI" id="CHEBI:58165"/>
        <label>2</label>
    </ligand>
</feature>
<dbReference type="OMA" id="MEEKHYT"/>
<evidence type="ECO:0000256" key="7">
    <source>
        <dbReference type="ARBA" id="ARBA00023149"/>
    </source>
</evidence>
<dbReference type="OrthoDB" id="417078at2759"/>
<keyword evidence="7 8" id="KW-0114">cAMP</keyword>
<evidence type="ECO:0000256" key="2">
    <source>
        <dbReference type="ARBA" id="ARBA00020355"/>
    </source>
</evidence>
<protein>
    <recommendedName>
        <fullName evidence="2">cAMP-dependent protein kinase regulatory subunit</fullName>
    </recommendedName>
</protein>
<dbReference type="InterPro" id="IPR012198">
    <property type="entry name" value="cAMP_dep_PK_reg_su"/>
</dbReference>
<dbReference type="GO" id="GO:0033554">
    <property type="term" value="P:cellular response to stress"/>
    <property type="evidence" value="ECO:0007669"/>
    <property type="project" value="UniProtKB-ARBA"/>
</dbReference>
<keyword evidence="4 8" id="KW-0116">cAMP-binding</keyword>
<dbReference type="PRINTS" id="PR00103">
    <property type="entry name" value="CAMPKINASE"/>
</dbReference>
<dbReference type="CDD" id="cd22964">
    <property type="entry name" value="DD_CrRSP_unchar"/>
    <property type="match status" value="1"/>
</dbReference>
<dbReference type="FunFam" id="2.60.120.10:FF:000039">
    <property type="entry name" value="cAMP-dependent protein kinase regulatory subunit"/>
    <property type="match status" value="1"/>
</dbReference>
<dbReference type="Proteomes" id="UP000054937">
    <property type="component" value="Unassembled WGS sequence"/>
</dbReference>
<dbReference type="AlphaFoldDB" id="A0A0V0QEN6"/>
<dbReference type="GO" id="GO:0005829">
    <property type="term" value="C:cytosol"/>
    <property type="evidence" value="ECO:0007669"/>
    <property type="project" value="TreeGrafter"/>
</dbReference>
<dbReference type="SMART" id="SM00100">
    <property type="entry name" value="cNMP"/>
    <property type="match status" value="2"/>
</dbReference>
<evidence type="ECO:0000256" key="8">
    <source>
        <dbReference type="PIRSR" id="PIRSR000548-1"/>
    </source>
</evidence>
<feature type="domain" description="Cyclic nucleotide-binding" evidence="9">
    <location>
        <begin position="258"/>
        <end position="379"/>
    </location>
</feature>
<dbReference type="GO" id="GO:0030552">
    <property type="term" value="F:cAMP binding"/>
    <property type="evidence" value="ECO:0007669"/>
    <property type="project" value="UniProtKB-KW"/>
</dbReference>
<dbReference type="PIRSF" id="PIRSF000548">
    <property type="entry name" value="PK_regulatory"/>
    <property type="match status" value="1"/>
</dbReference>
<evidence type="ECO:0000256" key="5">
    <source>
        <dbReference type="ARBA" id="ARBA00022737"/>
    </source>
</evidence>
<dbReference type="GO" id="GO:0004862">
    <property type="term" value="F:cAMP-dependent protein kinase inhibitor activity"/>
    <property type="evidence" value="ECO:0007669"/>
    <property type="project" value="TreeGrafter"/>
</dbReference>
<dbReference type="SUPFAM" id="SSF51206">
    <property type="entry name" value="cAMP-binding domain-like"/>
    <property type="match status" value="2"/>
</dbReference>
<dbReference type="InterPro" id="IPR000595">
    <property type="entry name" value="cNMP-bd_dom"/>
</dbReference>
<evidence type="ECO:0000256" key="6">
    <source>
        <dbReference type="ARBA" id="ARBA00022741"/>
    </source>
</evidence>
<feature type="binding site" evidence="8">
    <location>
        <position position="338"/>
    </location>
    <ligand>
        <name>3',5'-cyclic AMP</name>
        <dbReference type="ChEBI" id="CHEBI:58165"/>
        <label>2</label>
    </ligand>
</feature>
<dbReference type="PANTHER" id="PTHR11635">
    <property type="entry name" value="CAMP-DEPENDENT PROTEIN KINASE REGULATORY CHAIN"/>
    <property type="match status" value="1"/>
</dbReference>
<evidence type="ECO:0000259" key="9">
    <source>
        <dbReference type="PROSITE" id="PS50042"/>
    </source>
</evidence>
<feature type="binding site" evidence="8">
    <location>
        <position position="214"/>
    </location>
    <ligand>
        <name>3',5'-cyclic AMP</name>
        <dbReference type="ChEBI" id="CHEBI:58165"/>
        <label>1</label>
    </ligand>
</feature>
<dbReference type="GO" id="GO:0005952">
    <property type="term" value="C:cAMP-dependent protein kinase complex"/>
    <property type="evidence" value="ECO:0007669"/>
    <property type="project" value="InterPro"/>
</dbReference>
<dbReference type="Pfam" id="PF00027">
    <property type="entry name" value="cNMP_binding"/>
    <property type="match status" value="2"/>
</dbReference>
<evidence type="ECO:0000313" key="11">
    <source>
        <dbReference type="Proteomes" id="UP000054937"/>
    </source>
</evidence>
<dbReference type="InterPro" id="IPR018488">
    <property type="entry name" value="cNMP-bd_CS"/>
</dbReference>
<dbReference type="CDD" id="cd00038">
    <property type="entry name" value="CAP_ED"/>
    <property type="match status" value="2"/>
</dbReference>
<accession>A0A0V0QEN6</accession>
<keyword evidence="11" id="KW-1185">Reference proteome</keyword>
<keyword evidence="3" id="KW-0597">Phosphoprotein</keyword>
<dbReference type="FunFam" id="2.60.120.10:FF:000006">
    <property type="entry name" value="cAMP-dependent protein kinase type I-alpha regulatory subunit"/>
    <property type="match status" value="1"/>
</dbReference>